<dbReference type="Gene3D" id="1.10.10.60">
    <property type="entry name" value="Homeodomain-like"/>
    <property type="match status" value="1"/>
</dbReference>
<feature type="signal peptide" evidence="2">
    <location>
        <begin position="1"/>
        <end position="22"/>
    </location>
</feature>
<protein>
    <recommendedName>
        <fullName evidence="3">HTH CENPB-type domain-containing protein</fullName>
    </recommendedName>
</protein>
<dbReference type="EMBL" id="QXFW01001427">
    <property type="protein sequence ID" value="KAE8990960.1"/>
    <property type="molecule type" value="Genomic_DNA"/>
</dbReference>
<keyword evidence="2" id="KW-0732">Signal</keyword>
<evidence type="ECO:0000313" key="5">
    <source>
        <dbReference type="Proteomes" id="UP000460718"/>
    </source>
</evidence>
<dbReference type="AlphaFoldDB" id="A0A6A3J8M7"/>
<dbReference type="SUPFAM" id="SSF46689">
    <property type="entry name" value="Homeodomain-like"/>
    <property type="match status" value="1"/>
</dbReference>
<feature type="chain" id="PRO_5025502929" description="HTH CENPB-type domain-containing protein" evidence="2">
    <location>
        <begin position="23"/>
        <end position="192"/>
    </location>
</feature>
<feature type="domain" description="HTH CENPB-type" evidence="3">
    <location>
        <begin position="97"/>
        <end position="171"/>
    </location>
</feature>
<accession>A0A6A3J8M7</accession>
<dbReference type="InterPro" id="IPR009057">
    <property type="entry name" value="Homeodomain-like_sf"/>
</dbReference>
<evidence type="ECO:0000256" key="1">
    <source>
        <dbReference type="ARBA" id="ARBA00023125"/>
    </source>
</evidence>
<dbReference type="InterPro" id="IPR006600">
    <property type="entry name" value="HTH_CenpB_DNA-bd_dom"/>
</dbReference>
<dbReference type="Proteomes" id="UP000460718">
    <property type="component" value="Unassembled WGS sequence"/>
</dbReference>
<dbReference type="Pfam" id="PF03221">
    <property type="entry name" value="HTH_Tnp_Tc5"/>
    <property type="match status" value="1"/>
</dbReference>
<keyword evidence="1" id="KW-0238">DNA-binding</keyword>
<dbReference type="PROSITE" id="PS51253">
    <property type="entry name" value="HTH_CENPB"/>
    <property type="match status" value="1"/>
</dbReference>
<evidence type="ECO:0000259" key="3">
    <source>
        <dbReference type="PROSITE" id="PS51253"/>
    </source>
</evidence>
<gene>
    <name evidence="4" type="ORF">PF011_g18137</name>
</gene>
<proteinExistence type="predicted"/>
<name>A0A6A3J8M7_9STRA</name>
<reference evidence="4 5" key="1">
    <citation type="submission" date="2018-09" db="EMBL/GenBank/DDBJ databases">
        <title>Genomic investigation of the strawberry pathogen Phytophthora fragariae indicates pathogenicity is determined by transcriptional variation in three key races.</title>
        <authorList>
            <person name="Adams T.M."/>
            <person name="Armitage A.D."/>
            <person name="Sobczyk M.K."/>
            <person name="Bates H.J."/>
            <person name="Dunwell J.M."/>
            <person name="Nellist C.F."/>
            <person name="Harrison R.J."/>
        </authorList>
    </citation>
    <scope>NUCLEOTIDE SEQUENCE [LARGE SCALE GENOMIC DNA]</scope>
    <source>
        <strain evidence="4 5">SCRP245</strain>
    </source>
</reference>
<organism evidence="4 5">
    <name type="scientific">Phytophthora fragariae</name>
    <dbReference type="NCBI Taxonomy" id="53985"/>
    <lineage>
        <taxon>Eukaryota</taxon>
        <taxon>Sar</taxon>
        <taxon>Stramenopiles</taxon>
        <taxon>Oomycota</taxon>
        <taxon>Peronosporomycetes</taxon>
        <taxon>Peronosporales</taxon>
        <taxon>Peronosporaceae</taxon>
        <taxon>Phytophthora</taxon>
    </lineage>
</organism>
<dbReference type="GO" id="GO:0003677">
    <property type="term" value="F:DNA binding"/>
    <property type="evidence" value="ECO:0007669"/>
    <property type="project" value="UniProtKB-KW"/>
</dbReference>
<comment type="caution">
    <text evidence="4">The sequence shown here is derived from an EMBL/GenBank/DDBJ whole genome shotgun (WGS) entry which is preliminary data.</text>
</comment>
<evidence type="ECO:0000313" key="4">
    <source>
        <dbReference type="EMBL" id="KAE8990960.1"/>
    </source>
</evidence>
<sequence>MLRSLQLTVLLLELLLATPAEPQNLRKPMCPVRNMDVEDNINASILDDHFVYACEMVGHIDERSVPADQATVLPGHLACHVVKTGDALMELTPDCLARKKPWLHVQLELDQSLVDFVLWCEVHQISISGHMLIAQARRLAERHHILSCSLPRFGLSWLRRFQERYGIKWKRARGKSGSVDMQTAAAEVHDCV</sequence>
<evidence type="ECO:0000256" key="2">
    <source>
        <dbReference type="SAM" id="SignalP"/>
    </source>
</evidence>